<evidence type="ECO:0000313" key="7">
    <source>
        <dbReference type="Proteomes" id="UP000215914"/>
    </source>
</evidence>
<organism evidence="6 7">
    <name type="scientific">Helianthus annuus</name>
    <name type="common">Common sunflower</name>
    <dbReference type="NCBI Taxonomy" id="4232"/>
    <lineage>
        <taxon>Eukaryota</taxon>
        <taxon>Viridiplantae</taxon>
        <taxon>Streptophyta</taxon>
        <taxon>Embryophyta</taxon>
        <taxon>Tracheophyta</taxon>
        <taxon>Spermatophyta</taxon>
        <taxon>Magnoliopsida</taxon>
        <taxon>eudicotyledons</taxon>
        <taxon>Gunneridae</taxon>
        <taxon>Pentapetalae</taxon>
        <taxon>asterids</taxon>
        <taxon>campanulids</taxon>
        <taxon>Asterales</taxon>
        <taxon>Asteraceae</taxon>
        <taxon>Asteroideae</taxon>
        <taxon>Heliantheae alliance</taxon>
        <taxon>Heliantheae</taxon>
        <taxon>Helianthus</taxon>
    </lineage>
</organism>
<evidence type="ECO:0000313" key="6">
    <source>
        <dbReference type="EMBL" id="OTG22185.1"/>
    </source>
</evidence>
<keyword evidence="7" id="KW-1185">Reference proteome</keyword>
<reference evidence="5" key="3">
    <citation type="submission" date="2020-06" db="EMBL/GenBank/DDBJ databases">
        <title>Helianthus annuus Genome sequencing and assembly Release 2.</title>
        <authorList>
            <person name="Gouzy J."/>
            <person name="Langlade N."/>
            <person name="Munos S."/>
        </authorList>
    </citation>
    <scope>NUCLEOTIDE SEQUENCE</scope>
    <source>
        <tissue evidence="5">Leaves</tissue>
    </source>
</reference>
<proteinExistence type="inferred from homology"/>
<keyword evidence="1 6" id="KW-0346">Stress response</keyword>
<dbReference type="PROSITE" id="PS01031">
    <property type="entry name" value="SHSP"/>
    <property type="match status" value="1"/>
</dbReference>
<evidence type="ECO:0000259" key="4">
    <source>
        <dbReference type="PROSITE" id="PS01031"/>
    </source>
</evidence>
<dbReference type="Gene3D" id="2.60.40.790">
    <property type="match status" value="1"/>
</dbReference>
<dbReference type="OMA" id="VVMMAPP"/>
<accession>A0A251UFR4</accession>
<dbReference type="GO" id="GO:0042542">
    <property type="term" value="P:response to hydrogen peroxide"/>
    <property type="evidence" value="ECO:0000318"/>
    <property type="project" value="GO_Central"/>
</dbReference>
<dbReference type="OrthoDB" id="5511210at2759"/>
<dbReference type="GO" id="GO:0009408">
    <property type="term" value="P:response to heat"/>
    <property type="evidence" value="ECO:0000318"/>
    <property type="project" value="GO_Central"/>
</dbReference>
<dbReference type="PANTHER" id="PTHR11527">
    <property type="entry name" value="HEAT-SHOCK PROTEIN 20 FAMILY MEMBER"/>
    <property type="match status" value="1"/>
</dbReference>
<dbReference type="FunCoup" id="A0A251UFR4">
    <property type="interactions" value="200"/>
</dbReference>
<evidence type="ECO:0000256" key="1">
    <source>
        <dbReference type="ARBA" id="ARBA00023016"/>
    </source>
</evidence>
<reference evidence="6" key="2">
    <citation type="submission" date="2017-02" db="EMBL/GenBank/DDBJ databases">
        <title>Sunflower complete genome.</title>
        <authorList>
            <person name="Langlade N."/>
            <person name="Munos S."/>
        </authorList>
    </citation>
    <scope>NUCLEOTIDE SEQUENCE [LARGE SCALE GENOMIC DNA]</scope>
    <source>
        <tissue evidence="6">Leaves</tissue>
    </source>
</reference>
<dbReference type="GO" id="GO:0051259">
    <property type="term" value="P:protein complex oligomerization"/>
    <property type="evidence" value="ECO:0000318"/>
    <property type="project" value="GO_Central"/>
</dbReference>
<evidence type="ECO:0000256" key="3">
    <source>
        <dbReference type="RuleBase" id="RU003616"/>
    </source>
</evidence>
<dbReference type="SMR" id="A0A251UFR4"/>
<dbReference type="InterPro" id="IPR002068">
    <property type="entry name" value="A-crystallin/Hsp20_dom"/>
</dbReference>
<dbReference type="Gramene" id="mRNA:HanXRQr2_Chr06g0244481">
    <property type="protein sequence ID" value="CDS:HanXRQr2_Chr06g0244481.1"/>
    <property type="gene ID" value="HanXRQr2_Chr06g0244481"/>
</dbReference>
<dbReference type="EMBL" id="CM007895">
    <property type="protein sequence ID" value="OTG22185.1"/>
    <property type="molecule type" value="Genomic_DNA"/>
</dbReference>
<feature type="domain" description="SHSP" evidence="4">
    <location>
        <begin position="62"/>
        <end position="177"/>
    </location>
</feature>
<name>A0A251UFR4_HELAN</name>
<dbReference type="STRING" id="4232.A0A251UFR4"/>
<gene>
    <name evidence="6" type="primary">HSP41</name>
    <name evidence="6" type="ORF">HannXRQ_Chr06g0168741</name>
    <name evidence="5" type="ORF">HanXRQr2_Chr06g0244481</name>
</gene>
<dbReference type="GO" id="GO:0051082">
    <property type="term" value="F:unfolded protein binding"/>
    <property type="evidence" value="ECO:0000318"/>
    <property type="project" value="GO_Central"/>
</dbReference>
<comment type="similarity">
    <text evidence="2 3">Belongs to the small heat shock protein (HSP20) family.</text>
</comment>
<dbReference type="InParanoid" id="A0A251UFR4"/>
<dbReference type="SUPFAM" id="SSF49764">
    <property type="entry name" value="HSP20-like chaperones"/>
    <property type="match status" value="1"/>
</dbReference>
<evidence type="ECO:0000313" key="5">
    <source>
        <dbReference type="EMBL" id="KAF5801125.1"/>
    </source>
</evidence>
<dbReference type="GO" id="GO:0006457">
    <property type="term" value="P:protein folding"/>
    <property type="evidence" value="ECO:0000318"/>
    <property type="project" value="GO_Central"/>
</dbReference>
<dbReference type="GO" id="GO:0009651">
    <property type="term" value="P:response to salt stress"/>
    <property type="evidence" value="ECO:0000318"/>
    <property type="project" value="GO_Central"/>
</dbReference>
<dbReference type="Pfam" id="PF00011">
    <property type="entry name" value="HSP20"/>
    <property type="match status" value="1"/>
</dbReference>
<reference evidence="5 7" key="1">
    <citation type="journal article" date="2017" name="Nature">
        <title>The sunflower genome provides insights into oil metabolism, flowering and Asterid evolution.</title>
        <authorList>
            <person name="Badouin H."/>
            <person name="Gouzy J."/>
            <person name="Grassa C.J."/>
            <person name="Murat F."/>
            <person name="Staton S.E."/>
            <person name="Cottret L."/>
            <person name="Lelandais-Briere C."/>
            <person name="Owens G.L."/>
            <person name="Carrere S."/>
            <person name="Mayjonade B."/>
            <person name="Legrand L."/>
            <person name="Gill N."/>
            <person name="Kane N.C."/>
            <person name="Bowers J.E."/>
            <person name="Hubner S."/>
            <person name="Bellec A."/>
            <person name="Berard A."/>
            <person name="Berges H."/>
            <person name="Blanchet N."/>
            <person name="Boniface M.C."/>
            <person name="Brunel D."/>
            <person name="Catrice O."/>
            <person name="Chaidir N."/>
            <person name="Claudel C."/>
            <person name="Donnadieu C."/>
            <person name="Faraut T."/>
            <person name="Fievet G."/>
            <person name="Helmstetter N."/>
            <person name="King M."/>
            <person name="Knapp S.J."/>
            <person name="Lai Z."/>
            <person name="Le Paslier M.C."/>
            <person name="Lippi Y."/>
            <person name="Lorenzon L."/>
            <person name="Mandel J.R."/>
            <person name="Marage G."/>
            <person name="Marchand G."/>
            <person name="Marquand E."/>
            <person name="Bret-Mestries E."/>
            <person name="Morien E."/>
            <person name="Nambeesan S."/>
            <person name="Nguyen T."/>
            <person name="Pegot-Espagnet P."/>
            <person name="Pouilly N."/>
            <person name="Raftis F."/>
            <person name="Sallet E."/>
            <person name="Schiex T."/>
            <person name="Thomas J."/>
            <person name="Vandecasteele C."/>
            <person name="Vares D."/>
            <person name="Vear F."/>
            <person name="Vautrin S."/>
            <person name="Crespi M."/>
            <person name="Mangin B."/>
            <person name="Burke J.M."/>
            <person name="Salse J."/>
            <person name="Munos S."/>
            <person name="Vincourt P."/>
            <person name="Rieseberg L.H."/>
            <person name="Langlade N.B."/>
        </authorList>
    </citation>
    <scope>NUCLEOTIDE SEQUENCE [LARGE SCALE GENOMIC DNA]</scope>
    <source>
        <strain evidence="7">cv. SF193</strain>
        <tissue evidence="5">Leaves</tissue>
    </source>
</reference>
<dbReference type="AlphaFoldDB" id="A0A251UFR4"/>
<dbReference type="Proteomes" id="UP000215914">
    <property type="component" value="Chromosome 6"/>
</dbReference>
<dbReference type="InterPro" id="IPR031107">
    <property type="entry name" value="Small_HSP"/>
</dbReference>
<evidence type="ECO:0000256" key="2">
    <source>
        <dbReference type="PROSITE-ProRule" id="PRU00285"/>
    </source>
</evidence>
<dbReference type="InterPro" id="IPR008978">
    <property type="entry name" value="HSP20-like_chaperone"/>
</dbReference>
<protein>
    <submittedName>
        <fullName evidence="6">Putative 22.0 kDa class IV heat shock protein</fullName>
    </submittedName>
    <submittedName>
        <fullName evidence="5">Small heat shock protein HSP20</fullName>
    </submittedName>
</protein>
<sequence length="191" mass="21594">MAISKTKTITFLFMFLTTTTLAFMITKTNALIPYRTPLWELMHPSEDPFKILEQTPLNLPKNLETINLARADWKETTTHHVITLDVPGMKQGDIKIEVEENRVLRVSGERKPDAENDGDKWHRAERTSGKFWRQFRLPVNADVDKINAVLEDGVLRIKVAKVAQEKKQAKVVDIVGGDGSGEDVRATKVDG</sequence>
<dbReference type="EMBL" id="MNCJ02000321">
    <property type="protein sequence ID" value="KAF5801125.1"/>
    <property type="molecule type" value="Genomic_DNA"/>
</dbReference>
<dbReference type="CDD" id="cd06472">
    <property type="entry name" value="ACD_ScHsp26_like"/>
    <property type="match status" value="1"/>
</dbReference>